<dbReference type="Proteomes" id="UP001629113">
    <property type="component" value="Unassembled WGS sequence"/>
</dbReference>
<gene>
    <name evidence="2" type="ORF">PVAG01_06300</name>
</gene>
<keyword evidence="3" id="KW-1185">Reference proteome</keyword>
<dbReference type="EMBL" id="JBFCZG010000005">
    <property type="protein sequence ID" value="KAL3422144.1"/>
    <property type="molecule type" value="Genomic_DNA"/>
</dbReference>
<evidence type="ECO:0000313" key="3">
    <source>
        <dbReference type="Proteomes" id="UP001629113"/>
    </source>
</evidence>
<sequence length="240" mass="27899">MTKLKNKPKSGEESSLPQSPEEFLQFCYSSISNSSNFESEQNEKKRNRDDSDDGEEEEGPKLELLNTEKPDPAALRLPDSVVKRILDKLDEVSATSLGVTHRNFYNVFKTDRPLPVPLDRSIMIRASDGSDSGLALSELLKDWMEPRYRYSKELNRFLNKKIYQEQNSTREQALVWVSKKVKGNPKMLWSWKKWFDIQDGWSNEKGYKTLFLKWADEINDCRTAKGLEPWVPCGLILKWE</sequence>
<dbReference type="SUPFAM" id="SSF81383">
    <property type="entry name" value="F-box domain"/>
    <property type="match status" value="1"/>
</dbReference>
<dbReference type="InterPro" id="IPR036047">
    <property type="entry name" value="F-box-like_dom_sf"/>
</dbReference>
<comment type="caution">
    <text evidence="2">The sequence shown here is derived from an EMBL/GenBank/DDBJ whole genome shotgun (WGS) entry which is preliminary data.</text>
</comment>
<protein>
    <recommendedName>
        <fullName evidence="4">F-box domain-containing protein</fullName>
    </recommendedName>
</protein>
<feature type="region of interest" description="Disordered" evidence="1">
    <location>
        <begin position="1"/>
        <end position="20"/>
    </location>
</feature>
<reference evidence="2 3" key="1">
    <citation type="submission" date="2024-06" db="EMBL/GenBank/DDBJ databases">
        <title>Complete genome of Phlyctema vagabunda strain 19-DSS-EL-015.</title>
        <authorList>
            <person name="Fiorenzani C."/>
        </authorList>
    </citation>
    <scope>NUCLEOTIDE SEQUENCE [LARGE SCALE GENOMIC DNA]</scope>
    <source>
        <strain evidence="2 3">19-DSS-EL-015</strain>
    </source>
</reference>
<feature type="region of interest" description="Disordered" evidence="1">
    <location>
        <begin position="32"/>
        <end position="73"/>
    </location>
</feature>
<name>A0ABR4PFT5_9HELO</name>
<organism evidence="2 3">
    <name type="scientific">Phlyctema vagabunda</name>
    <dbReference type="NCBI Taxonomy" id="108571"/>
    <lineage>
        <taxon>Eukaryota</taxon>
        <taxon>Fungi</taxon>
        <taxon>Dikarya</taxon>
        <taxon>Ascomycota</taxon>
        <taxon>Pezizomycotina</taxon>
        <taxon>Leotiomycetes</taxon>
        <taxon>Helotiales</taxon>
        <taxon>Dermateaceae</taxon>
        <taxon>Phlyctema</taxon>
    </lineage>
</organism>
<evidence type="ECO:0008006" key="4">
    <source>
        <dbReference type="Google" id="ProtNLM"/>
    </source>
</evidence>
<accession>A0ABR4PFT5</accession>
<evidence type="ECO:0000256" key="1">
    <source>
        <dbReference type="SAM" id="MobiDB-lite"/>
    </source>
</evidence>
<proteinExistence type="predicted"/>
<evidence type="ECO:0000313" key="2">
    <source>
        <dbReference type="EMBL" id="KAL3422144.1"/>
    </source>
</evidence>